<protein>
    <submittedName>
        <fullName evidence="2">Glycosyltransferase family 4 protein</fullName>
    </submittedName>
</protein>
<reference evidence="2 3" key="1">
    <citation type="journal article" date="2019" name="Nat. Microbiol.">
        <title>Mediterranean grassland soil C-N compound turnover is dependent on rainfall and depth, and is mediated by genomically divergent microorganisms.</title>
        <authorList>
            <person name="Diamond S."/>
            <person name="Andeer P.F."/>
            <person name="Li Z."/>
            <person name="Crits-Christoph A."/>
            <person name="Burstein D."/>
            <person name="Anantharaman K."/>
            <person name="Lane K.R."/>
            <person name="Thomas B.C."/>
            <person name="Pan C."/>
            <person name="Northen T.R."/>
            <person name="Banfield J.F."/>
        </authorList>
    </citation>
    <scope>NUCLEOTIDE SEQUENCE [LARGE SCALE GENOMIC DNA]</scope>
    <source>
        <strain evidence="2">NP_3</strain>
    </source>
</reference>
<dbReference type="InterPro" id="IPR028098">
    <property type="entry name" value="Glyco_trans_4-like_N"/>
</dbReference>
<dbReference type="EMBL" id="VBAK01000089">
    <property type="protein sequence ID" value="TMI91578.1"/>
    <property type="molecule type" value="Genomic_DNA"/>
</dbReference>
<keyword evidence="2" id="KW-0808">Transferase</keyword>
<dbReference type="GO" id="GO:0016758">
    <property type="term" value="F:hexosyltransferase activity"/>
    <property type="evidence" value="ECO:0007669"/>
    <property type="project" value="TreeGrafter"/>
</dbReference>
<dbReference type="InterPro" id="IPR050194">
    <property type="entry name" value="Glycosyltransferase_grp1"/>
</dbReference>
<evidence type="ECO:0000313" key="2">
    <source>
        <dbReference type="EMBL" id="TMI91578.1"/>
    </source>
</evidence>
<sequence>MAGVSFLLQSERVRVLHVITRLIVGGAAENTLLTVARLNRARYDITLASGPSDGPEGSMEDRIPGDVPFVRIPELVRDPHPVKDVLAAFRLYALMRRGGYHIVHTHTTKAGLLGRMVARLARVPIVVHTPHGHSFHDYLNAVESGALKCAERWSARWTNRVICLTEIERQDHLRFRIGPPEKFEVIHSGVDIDRFRQACITPAMTRQALGLPPEGPLVGCVARLVPVKGIHVLLEALPLIRAVVPHASVVLVGDGPLHDDLVRRTSALGLDGAVTFLGLRRNVAEIMPLFDVVAVPSLSEGMGRVAVEALAAGRPVIGTRVDGLQRVIADGETGFLVPPADPGALARAVIRCLTDPGLSAAMSAKARGEVDAYDIEQMIDKITRVYDQLVQAAAVGAPSKEPTNTLP</sequence>
<dbReference type="SUPFAM" id="SSF53756">
    <property type="entry name" value="UDP-Glycosyltransferase/glycogen phosphorylase"/>
    <property type="match status" value="1"/>
</dbReference>
<dbReference type="Gene3D" id="3.40.50.2000">
    <property type="entry name" value="Glycogen Phosphorylase B"/>
    <property type="match status" value="2"/>
</dbReference>
<dbReference type="Proteomes" id="UP000318509">
    <property type="component" value="Unassembled WGS sequence"/>
</dbReference>
<comment type="caution">
    <text evidence="2">The sequence shown here is derived from an EMBL/GenBank/DDBJ whole genome shotgun (WGS) entry which is preliminary data.</text>
</comment>
<feature type="domain" description="Glycosyltransferase subfamily 4-like N-terminal" evidence="1">
    <location>
        <begin position="24"/>
        <end position="194"/>
    </location>
</feature>
<dbReference type="CDD" id="cd03808">
    <property type="entry name" value="GT4_CapM-like"/>
    <property type="match status" value="1"/>
</dbReference>
<dbReference type="Pfam" id="PF13439">
    <property type="entry name" value="Glyco_transf_4"/>
    <property type="match status" value="1"/>
</dbReference>
<organism evidence="2 3">
    <name type="scientific">Candidatus Segetimicrobium genomatis</name>
    <dbReference type="NCBI Taxonomy" id="2569760"/>
    <lineage>
        <taxon>Bacteria</taxon>
        <taxon>Bacillati</taxon>
        <taxon>Candidatus Sysuimicrobiota</taxon>
        <taxon>Candidatus Sysuimicrobiia</taxon>
        <taxon>Candidatus Sysuimicrobiales</taxon>
        <taxon>Candidatus Segetimicrobiaceae</taxon>
        <taxon>Candidatus Segetimicrobium</taxon>
    </lineage>
</organism>
<dbReference type="PANTHER" id="PTHR45947">
    <property type="entry name" value="SULFOQUINOVOSYL TRANSFERASE SQD2"/>
    <property type="match status" value="1"/>
</dbReference>
<dbReference type="PANTHER" id="PTHR45947:SF3">
    <property type="entry name" value="SULFOQUINOVOSYL TRANSFERASE SQD2"/>
    <property type="match status" value="1"/>
</dbReference>
<name>A0A537K718_9BACT</name>
<gene>
    <name evidence="2" type="ORF">E6H00_03730</name>
</gene>
<dbReference type="AlphaFoldDB" id="A0A537K718"/>
<dbReference type="Pfam" id="PF13692">
    <property type="entry name" value="Glyco_trans_1_4"/>
    <property type="match status" value="1"/>
</dbReference>
<evidence type="ECO:0000313" key="3">
    <source>
        <dbReference type="Proteomes" id="UP000318509"/>
    </source>
</evidence>
<accession>A0A537K718</accession>
<evidence type="ECO:0000259" key="1">
    <source>
        <dbReference type="Pfam" id="PF13439"/>
    </source>
</evidence>
<proteinExistence type="predicted"/>